<dbReference type="PANTHER" id="PTHR47990">
    <property type="entry name" value="2-OXOGLUTARATE (2OG) AND FE(II)-DEPENDENT OXYGENASE SUPERFAMILY PROTEIN-RELATED"/>
    <property type="match status" value="1"/>
</dbReference>
<dbReference type="PROSITE" id="PS51471">
    <property type="entry name" value="FE2OG_OXY"/>
    <property type="match status" value="1"/>
</dbReference>
<feature type="compositionally biased region" description="Basic and acidic residues" evidence="2">
    <location>
        <begin position="89"/>
        <end position="112"/>
    </location>
</feature>
<dbReference type="Pfam" id="PF14226">
    <property type="entry name" value="DIOX_N"/>
    <property type="match status" value="1"/>
</dbReference>
<dbReference type="GO" id="GO:0046872">
    <property type="term" value="F:metal ion binding"/>
    <property type="evidence" value="ECO:0007669"/>
    <property type="project" value="UniProtKB-KW"/>
</dbReference>
<evidence type="ECO:0000256" key="2">
    <source>
        <dbReference type="SAM" id="MobiDB-lite"/>
    </source>
</evidence>
<name>A0A0G4GKN1_9ALVE</name>
<dbReference type="InterPro" id="IPR027443">
    <property type="entry name" value="IPNS-like_sf"/>
</dbReference>
<evidence type="ECO:0000259" key="3">
    <source>
        <dbReference type="PROSITE" id="PS51471"/>
    </source>
</evidence>
<keyword evidence="1" id="KW-0560">Oxidoreductase</keyword>
<accession>A0A0G4GKN1</accession>
<dbReference type="InterPro" id="IPR026992">
    <property type="entry name" value="DIOX_N"/>
</dbReference>
<dbReference type="AlphaFoldDB" id="A0A0G4GKN1"/>
<comment type="similarity">
    <text evidence="1">Belongs to the iron/ascorbate-dependent oxidoreductase family.</text>
</comment>
<evidence type="ECO:0000256" key="1">
    <source>
        <dbReference type="RuleBase" id="RU003682"/>
    </source>
</evidence>
<protein>
    <recommendedName>
        <fullName evidence="3">Fe2OG dioxygenase domain-containing protein</fullName>
    </recommendedName>
</protein>
<evidence type="ECO:0000313" key="4">
    <source>
        <dbReference type="EMBL" id="CEM30554.1"/>
    </source>
</evidence>
<dbReference type="InterPro" id="IPR050231">
    <property type="entry name" value="Iron_ascorbate_oxido_reductase"/>
</dbReference>
<dbReference type="SUPFAM" id="SSF51197">
    <property type="entry name" value="Clavaminate synthase-like"/>
    <property type="match status" value="1"/>
</dbReference>
<proteinExistence type="inferred from homology"/>
<keyword evidence="1" id="KW-0408">Iron</keyword>
<dbReference type="Gene3D" id="2.60.120.330">
    <property type="entry name" value="B-lactam Antibiotic, Isopenicillin N Synthase, Chain"/>
    <property type="match status" value="1"/>
</dbReference>
<dbReference type="GO" id="GO:0016491">
    <property type="term" value="F:oxidoreductase activity"/>
    <property type="evidence" value="ECO:0007669"/>
    <property type="project" value="UniProtKB-KW"/>
</dbReference>
<dbReference type="InterPro" id="IPR005123">
    <property type="entry name" value="Oxoglu/Fe-dep_dioxygenase_dom"/>
</dbReference>
<keyword evidence="1" id="KW-0479">Metal-binding</keyword>
<dbReference type="EMBL" id="CDMZ01001307">
    <property type="protein sequence ID" value="CEM30554.1"/>
    <property type="molecule type" value="Genomic_DNA"/>
</dbReference>
<organism evidence="4">
    <name type="scientific">Chromera velia CCMP2878</name>
    <dbReference type="NCBI Taxonomy" id="1169474"/>
    <lineage>
        <taxon>Eukaryota</taxon>
        <taxon>Sar</taxon>
        <taxon>Alveolata</taxon>
        <taxon>Colpodellida</taxon>
        <taxon>Chromeraceae</taxon>
        <taxon>Chromera</taxon>
    </lineage>
</organism>
<feature type="region of interest" description="Disordered" evidence="2">
    <location>
        <begin position="86"/>
        <end position="131"/>
    </location>
</feature>
<dbReference type="VEuPathDB" id="CryptoDB:Cvel_22323"/>
<gene>
    <name evidence="4" type="ORF">Cvel_22323</name>
</gene>
<feature type="domain" description="Fe2OG dioxygenase" evidence="3">
    <location>
        <begin position="263"/>
        <end position="429"/>
    </location>
</feature>
<reference evidence="4" key="1">
    <citation type="submission" date="2014-11" db="EMBL/GenBank/DDBJ databases">
        <authorList>
            <person name="Otto D Thomas"/>
            <person name="Naeem Raeece"/>
        </authorList>
    </citation>
    <scope>NUCLEOTIDE SEQUENCE</scope>
</reference>
<sequence>MDADVSLPVVDFDDPSHVEVLSRAVPPSGPGFFYLKMQRPEVSALAEEALQLSREFFKLPLEEKQRLQNGKKSWYWVREKVFQTTGAETARERETVDSERAADPESDSDTHNRLMLIPSSGPGYRGMSEDANFSGDLRESYNLAYPFPLLPGPPRHPSETSEVDCGTGVNLWPRADMCISASPEWCEKFQSKTAEYFSVCFETATRLRRKLSSDSCLGPFLGSEAEAASAFEGTTTLLGFTHYTFEESIFTQSAETEGAEQSGPDNASKFGCNQTGQGRAFGIRPHQDDGLCTLLYTDGKPGLEYAAGVWNNATGAVESDLSLYSGQMCRDDAQFSPSICWLPVPFKEGCWIVNLGTDLFRWSEMKANAARERETGGNRQKEALSCQEVEGQTEETVFEGRRCKATLHRVVPMRAAGGERFSMPFFFEPSLGVRDPVSPFTRRWEYLVTDASGGIILDRLE</sequence>